<dbReference type="PANTHER" id="PTHR48462">
    <property type="entry name" value="PROTEIN, PUTATIVE-RELATED"/>
    <property type="match status" value="1"/>
</dbReference>
<organism evidence="4">
    <name type="scientific">Tanacetum cinerariifolium</name>
    <name type="common">Dalmatian daisy</name>
    <name type="synonym">Chrysanthemum cinerariifolium</name>
    <dbReference type="NCBI Taxonomy" id="118510"/>
    <lineage>
        <taxon>Eukaryota</taxon>
        <taxon>Viridiplantae</taxon>
        <taxon>Streptophyta</taxon>
        <taxon>Embryophyta</taxon>
        <taxon>Tracheophyta</taxon>
        <taxon>Spermatophyta</taxon>
        <taxon>Magnoliopsida</taxon>
        <taxon>eudicotyledons</taxon>
        <taxon>Gunneridae</taxon>
        <taxon>Pentapetalae</taxon>
        <taxon>asterids</taxon>
        <taxon>campanulids</taxon>
        <taxon>Asterales</taxon>
        <taxon>Asteraceae</taxon>
        <taxon>Asteroideae</taxon>
        <taxon>Anthemideae</taxon>
        <taxon>Anthemidinae</taxon>
        <taxon>Tanacetum</taxon>
    </lineage>
</organism>
<keyword evidence="1" id="KW-0645">Protease</keyword>
<dbReference type="Pfam" id="PF25597">
    <property type="entry name" value="SH3_retrovirus"/>
    <property type="match status" value="1"/>
</dbReference>
<dbReference type="Gene3D" id="3.30.420.10">
    <property type="entry name" value="Ribonuclease H-like superfamily/Ribonuclease H"/>
    <property type="match status" value="1"/>
</dbReference>
<protein>
    <submittedName>
        <fullName evidence="4">Zinc finger, CCHC-type</fullName>
    </submittedName>
</protein>
<reference evidence="4" key="1">
    <citation type="journal article" date="2019" name="Sci. Rep.">
        <title>Draft genome of Tanacetum cinerariifolium, the natural source of mosquito coil.</title>
        <authorList>
            <person name="Yamashiro T."/>
            <person name="Shiraishi A."/>
            <person name="Satake H."/>
            <person name="Nakayama K."/>
        </authorList>
    </citation>
    <scope>NUCLEOTIDE SEQUENCE</scope>
</reference>
<dbReference type="InterPro" id="IPR054722">
    <property type="entry name" value="PolX-like_BBD"/>
</dbReference>
<dbReference type="InterPro" id="IPR013103">
    <property type="entry name" value="RVT_2"/>
</dbReference>
<gene>
    <name evidence="4" type="ORF">Tci_357218</name>
</gene>
<dbReference type="Pfam" id="PF13976">
    <property type="entry name" value="gag_pre-integrs"/>
    <property type="match status" value="1"/>
</dbReference>
<dbReference type="InterPro" id="IPR057670">
    <property type="entry name" value="SH3_retrovirus"/>
</dbReference>
<evidence type="ECO:0000256" key="1">
    <source>
        <dbReference type="ARBA" id="ARBA00022750"/>
    </source>
</evidence>
<evidence type="ECO:0000313" key="4">
    <source>
        <dbReference type="EMBL" id="GEX85243.1"/>
    </source>
</evidence>
<sequence length="1551" mass="174121">TDLGVLQDRCWFKTYERVEDGSVLYMGDDHFALVHGKGSVALEFSSGKTITLFNVLYVPKLRKNLVSGPMFNKCVYKRVYESDNYILSKSGVFVGYGYYNNGMFMLNLNKVPDDLDSVYMSSSTVVNSSLWHARLGHVHYKRMLEMSKDELIPAIDENTDKYTTYRGGEYYDPIFFQYVGVIHETTAPYTPQQNGVAERKNRAPKKMVNSMLSYSGLSEGFWGEVMLTSCHLLNRAARSKRKTLGEKGIDCIFVGYAEHSKAYRFYVIEPNDSVSINSIIESRDAIFDENHFYSIPRPNDIIPNSDKSQRDDNYDDVPSEISEPRKGKRVQKAKSYGFDFQLYLVEGSRDQVGSQYSYCYNIEEDPRTYNEAMQSRDAAFWKEAIDDEIRSIMENNTWVLSDLPPGCKPLGHKWIFKKKMKVDGTIDKFKARLVIQGFRQKEGINYFDTYAPVVRITTIRLLLALAAIHNLVIHQIDVKTTFLNGDLDEEVYMKQPEGFVISGNEHRVCKLFKSLYGLKQAPTQWHQNFNEVVLSSGFHLNQSDKCVYRKFNDSSKGVIICLYVDDMLIFGTDQNQVDKAKKFLSLRFSMKDMGEADVILGIKIKRENKGIVITQSHYIEKILKKFNRKDCSSVRTPIDPVEKLKPNTGKLVDQLEYSRAIGFLMYVMISTRPDIAYVVGRLSRFTSNPSRQHWKAITRIFKYLRGIKDYGLSYVGYPSMLEAYGPAFNDALCAFNTKMDTDLLSNTTCSKVFTRNIYGDYVVSCASIISIKHRHNVVRDTLIDICFRSGIPNGKEVDIGLGGGWSSSLTQTGMVDFVPGRVVINAAHRKRVKYEAKYEDIGYGFLPFVFYSLGELEKDTDQDFATGNRGWPPYLLHLGGLVSILQEDHTSDWLRTIPISGLGQTMNDHAVSFAKIIGIKHRHNIIRDTFVDICYRSGISAGKEVDMWLDRGRDKPLRLADMLLYSWDEGLDVCVDLTGSSPLTQTGMVDFVPGRAVIDAAQHKRDKYMAKCAAIGYGFLPISLFSLGELEADAVTLLKRIRNFSMARDIGERVVDHILNRTSFAIAKGVGAQIVSRLPSNLFLSLHAWYLDDCTIVGDTVVVEKPKEDPRSRLAGIFPPNIARPLHGVKLLGGPASVNFDFCNELVMKRVFKTIGLMDAIAKINDPQCELLLIRSCAGISRLYFTMRTCHPRVIESAQRSFDVALRSSLERIVTTSGPGFGDWQWKLATLPFTFGRLGVYSAGDVLNYAFLASRLQPVGLQTNLLLHTGIVSPESIFDDALSVFNASMETGLLSNPSEIAASKLMKKMADIYFTRVTKNPCSRIFAGDIYGDHVVSCAGIIGIKHRQNVVRDTLVDICYHYGISAGLAVCVDLTGSSTLTQTGMVDFVPGQAVIDAAQRKRDKYMAKCAAIGYGFLLFSFSSLGELEADAVTLLKRIQKFSMAKDIGARAAIHIFNRISFAIAKGVEHKAVNHLKRPLDLDVHQPAITLSGMIRVGLMGGLDNGSRLVQASKLGITTVISTDSIRHMMRSFVDEKQTPSSGLLLTRLVNI</sequence>
<evidence type="ECO:0000259" key="3">
    <source>
        <dbReference type="PROSITE" id="PS50994"/>
    </source>
</evidence>
<keyword evidence="1" id="KW-0378">Hydrolase</keyword>
<dbReference type="GO" id="GO:0004190">
    <property type="term" value="F:aspartic-type endopeptidase activity"/>
    <property type="evidence" value="ECO:0007669"/>
    <property type="project" value="UniProtKB-KW"/>
</dbReference>
<feature type="domain" description="Integrase catalytic" evidence="3">
    <location>
        <begin position="159"/>
        <end position="256"/>
    </location>
</feature>
<feature type="region of interest" description="Disordered" evidence="2">
    <location>
        <begin position="298"/>
        <end position="328"/>
    </location>
</feature>
<feature type="non-terminal residue" evidence="4">
    <location>
        <position position="1"/>
    </location>
</feature>
<dbReference type="SUPFAM" id="SSF53098">
    <property type="entry name" value="Ribonuclease H-like"/>
    <property type="match status" value="1"/>
</dbReference>
<dbReference type="PANTHER" id="PTHR48462:SF1">
    <property type="entry name" value="PROTEIN, PUTATIVE-RELATED"/>
    <property type="match status" value="1"/>
</dbReference>
<proteinExistence type="predicted"/>
<dbReference type="InterPro" id="IPR001584">
    <property type="entry name" value="Integrase_cat-core"/>
</dbReference>
<accession>A0A699HCD6</accession>
<comment type="caution">
    <text evidence="4">The sequence shown here is derived from an EMBL/GenBank/DDBJ whole genome shotgun (WGS) entry which is preliminary data.</text>
</comment>
<dbReference type="GO" id="GO:0003676">
    <property type="term" value="F:nucleic acid binding"/>
    <property type="evidence" value="ECO:0007669"/>
    <property type="project" value="InterPro"/>
</dbReference>
<dbReference type="InterPro" id="IPR012337">
    <property type="entry name" value="RNaseH-like_sf"/>
</dbReference>
<name>A0A699HCD6_TANCI</name>
<dbReference type="InterPro" id="IPR036397">
    <property type="entry name" value="RNaseH_sf"/>
</dbReference>
<dbReference type="SUPFAM" id="SSF56672">
    <property type="entry name" value="DNA/RNA polymerases"/>
    <property type="match status" value="1"/>
</dbReference>
<keyword evidence="1" id="KW-0064">Aspartyl protease</keyword>
<dbReference type="Pfam" id="PF22936">
    <property type="entry name" value="Pol_BBD"/>
    <property type="match status" value="1"/>
</dbReference>
<dbReference type="PROSITE" id="PS50994">
    <property type="entry name" value="INTEGRASE"/>
    <property type="match status" value="1"/>
</dbReference>
<dbReference type="Pfam" id="PF07727">
    <property type="entry name" value="RVT_2"/>
    <property type="match status" value="1"/>
</dbReference>
<dbReference type="InterPro" id="IPR025724">
    <property type="entry name" value="GAG-pre-integrase_dom"/>
</dbReference>
<dbReference type="GO" id="GO:0015074">
    <property type="term" value="P:DNA integration"/>
    <property type="evidence" value="ECO:0007669"/>
    <property type="project" value="InterPro"/>
</dbReference>
<dbReference type="InterPro" id="IPR043502">
    <property type="entry name" value="DNA/RNA_pol_sf"/>
</dbReference>
<dbReference type="EMBL" id="BKCJ010134415">
    <property type="protein sequence ID" value="GEX85243.1"/>
    <property type="molecule type" value="Genomic_DNA"/>
</dbReference>
<evidence type="ECO:0000256" key="2">
    <source>
        <dbReference type="SAM" id="MobiDB-lite"/>
    </source>
</evidence>